<accession>A0ABW7BE72</accession>
<protein>
    <submittedName>
        <fullName evidence="1">Uncharacterized protein</fullName>
    </submittedName>
</protein>
<organism evidence="1 2">
    <name type="scientific">Streptomyces cinerochromogenes</name>
    <dbReference type="NCBI Taxonomy" id="66422"/>
    <lineage>
        <taxon>Bacteria</taxon>
        <taxon>Bacillati</taxon>
        <taxon>Actinomycetota</taxon>
        <taxon>Actinomycetes</taxon>
        <taxon>Kitasatosporales</taxon>
        <taxon>Streptomycetaceae</taxon>
        <taxon>Streptomyces</taxon>
    </lineage>
</organism>
<gene>
    <name evidence="1" type="ORF">ACGFZB_28720</name>
</gene>
<comment type="caution">
    <text evidence="1">The sequence shown here is derived from an EMBL/GenBank/DDBJ whole genome shotgun (WGS) entry which is preliminary data.</text>
</comment>
<sequence length="170" mass="19517">MAEQCGADVPDDVDEYNREERVETYYQGWSAREMAERIVELEDELGADIDGICTGMHADVAEARAEVVRLRAQVESFHGWRGSIYEVARRAFRSAGRAQRSAQRYRLAWLSARRRAADEANFGMEALELKEQEIRRLRADLLAAERQTFDAPRLEHVGTDEDGEVWRLAQ</sequence>
<keyword evidence="2" id="KW-1185">Reference proteome</keyword>
<evidence type="ECO:0000313" key="1">
    <source>
        <dbReference type="EMBL" id="MFG3014333.1"/>
    </source>
</evidence>
<reference evidence="1 2" key="1">
    <citation type="submission" date="2024-10" db="EMBL/GenBank/DDBJ databases">
        <title>The Natural Products Discovery Center: Release of the First 8490 Sequenced Strains for Exploring Actinobacteria Biosynthetic Diversity.</title>
        <authorList>
            <person name="Kalkreuter E."/>
            <person name="Kautsar S.A."/>
            <person name="Yang D."/>
            <person name="Bader C.D."/>
            <person name="Teijaro C.N."/>
            <person name="Fluegel L."/>
            <person name="Davis C.M."/>
            <person name="Simpson J.R."/>
            <person name="Lauterbach L."/>
            <person name="Steele A.D."/>
            <person name="Gui C."/>
            <person name="Meng S."/>
            <person name="Li G."/>
            <person name="Viehrig K."/>
            <person name="Ye F."/>
            <person name="Su P."/>
            <person name="Kiefer A.F."/>
            <person name="Nichols A."/>
            <person name="Cepeda A.J."/>
            <person name="Yan W."/>
            <person name="Fan B."/>
            <person name="Jiang Y."/>
            <person name="Adhikari A."/>
            <person name="Zheng C.-J."/>
            <person name="Schuster L."/>
            <person name="Cowan T.M."/>
            <person name="Smanski M.J."/>
            <person name="Chevrette M.G."/>
            <person name="De Carvalho L.P.S."/>
            <person name="Shen B."/>
        </authorList>
    </citation>
    <scope>NUCLEOTIDE SEQUENCE [LARGE SCALE GENOMIC DNA]</scope>
    <source>
        <strain evidence="1 2">NPDC048320</strain>
    </source>
</reference>
<dbReference type="Proteomes" id="UP001604267">
    <property type="component" value="Unassembled WGS sequence"/>
</dbReference>
<dbReference type="RefSeq" id="WP_392820930.1">
    <property type="nucleotide sequence ID" value="NZ_JBICYV010000015.1"/>
</dbReference>
<dbReference type="EMBL" id="JBICYV010000015">
    <property type="protein sequence ID" value="MFG3014333.1"/>
    <property type="molecule type" value="Genomic_DNA"/>
</dbReference>
<proteinExistence type="predicted"/>
<name>A0ABW7BE72_9ACTN</name>
<evidence type="ECO:0000313" key="2">
    <source>
        <dbReference type="Proteomes" id="UP001604267"/>
    </source>
</evidence>